<dbReference type="EMBL" id="QGKV02000832">
    <property type="protein sequence ID" value="KAF3543144.1"/>
    <property type="molecule type" value="Genomic_DNA"/>
</dbReference>
<proteinExistence type="predicted"/>
<gene>
    <name evidence="2" type="ORF">DY000_02007808</name>
</gene>
<feature type="compositionally biased region" description="Acidic residues" evidence="1">
    <location>
        <begin position="27"/>
        <end position="49"/>
    </location>
</feature>
<dbReference type="Proteomes" id="UP000266723">
    <property type="component" value="Unassembled WGS sequence"/>
</dbReference>
<feature type="compositionally biased region" description="Basic and acidic residues" evidence="1">
    <location>
        <begin position="15"/>
        <end position="26"/>
    </location>
</feature>
<comment type="caution">
    <text evidence="2">The sequence shown here is derived from an EMBL/GenBank/DDBJ whole genome shotgun (WGS) entry which is preliminary data.</text>
</comment>
<evidence type="ECO:0000256" key="1">
    <source>
        <dbReference type="SAM" id="MobiDB-lite"/>
    </source>
</evidence>
<accession>A0ABQ7BTF7</accession>
<feature type="region of interest" description="Disordered" evidence="1">
    <location>
        <begin position="1"/>
        <end position="105"/>
    </location>
</feature>
<reference evidence="2 3" key="1">
    <citation type="journal article" date="2020" name="BMC Genomics">
        <title>Intraspecific diversification of the crop wild relative Brassica cretica Lam. using demographic model selection.</title>
        <authorList>
            <person name="Kioukis A."/>
            <person name="Michalopoulou V.A."/>
            <person name="Briers L."/>
            <person name="Pirintsos S."/>
            <person name="Studholme D.J."/>
            <person name="Pavlidis P."/>
            <person name="Sarris P.F."/>
        </authorList>
    </citation>
    <scope>NUCLEOTIDE SEQUENCE [LARGE SCALE GENOMIC DNA]</scope>
    <source>
        <strain evidence="3">cv. PFS-1207/04</strain>
    </source>
</reference>
<keyword evidence="3" id="KW-1185">Reference proteome</keyword>
<evidence type="ECO:0000313" key="3">
    <source>
        <dbReference type="Proteomes" id="UP000266723"/>
    </source>
</evidence>
<protein>
    <submittedName>
        <fullName evidence="2">Uncharacterized protein</fullName>
    </submittedName>
</protein>
<name>A0ABQ7BTF7_BRACR</name>
<evidence type="ECO:0000313" key="2">
    <source>
        <dbReference type="EMBL" id="KAF3543144.1"/>
    </source>
</evidence>
<sequence>MLRETTCQVPSHELPMGERLLHRIEETGENDGVEEADEDQDEEKGDEPSEGSSEARNDETTPQVEDEGTDPPVLSADGVNVDQEQVGRVDEQVEDAEEAGTNSGE</sequence>
<organism evidence="2 3">
    <name type="scientific">Brassica cretica</name>
    <name type="common">Mustard</name>
    <dbReference type="NCBI Taxonomy" id="69181"/>
    <lineage>
        <taxon>Eukaryota</taxon>
        <taxon>Viridiplantae</taxon>
        <taxon>Streptophyta</taxon>
        <taxon>Embryophyta</taxon>
        <taxon>Tracheophyta</taxon>
        <taxon>Spermatophyta</taxon>
        <taxon>Magnoliopsida</taxon>
        <taxon>eudicotyledons</taxon>
        <taxon>Gunneridae</taxon>
        <taxon>Pentapetalae</taxon>
        <taxon>rosids</taxon>
        <taxon>malvids</taxon>
        <taxon>Brassicales</taxon>
        <taxon>Brassicaceae</taxon>
        <taxon>Brassiceae</taxon>
        <taxon>Brassica</taxon>
    </lineage>
</organism>